<dbReference type="RefSeq" id="WP_380060462.1">
    <property type="nucleotide sequence ID" value="NZ_JBHSEI010000001.1"/>
</dbReference>
<proteinExistence type="predicted"/>
<evidence type="ECO:0000256" key="1">
    <source>
        <dbReference type="SAM" id="Phobius"/>
    </source>
</evidence>
<sequence>MVAPFAPLEWSHDDAAGHEPFPGASMLIGLLVLMLVSVNLGGIFSLIMQAGRGEWPGALSAALGLAVLDAVGFWLIRQLRDQSP</sequence>
<feature type="transmembrane region" description="Helical" evidence="1">
    <location>
        <begin position="55"/>
        <end position="76"/>
    </location>
</feature>
<comment type="caution">
    <text evidence="2">The sequence shown here is derived from an EMBL/GenBank/DDBJ whole genome shotgun (WGS) entry which is preliminary data.</text>
</comment>
<evidence type="ECO:0000313" key="2">
    <source>
        <dbReference type="EMBL" id="MFC4637441.1"/>
    </source>
</evidence>
<evidence type="ECO:0000313" key="3">
    <source>
        <dbReference type="Proteomes" id="UP001595952"/>
    </source>
</evidence>
<keyword evidence="1" id="KW-1133">Transmembrane helix</keyword>
<gene>
    <name evidence="2" type="ORF">ACFO0D_03695</name>
</gene>
<dbReference type="Proteomes" id="UP001595952">
    <property type="component" value="Unassembled WGS sequence"/>
</dbReference>
<protein>
    <submittedName>
        <fullName evidence="2">Uncharacterized protein</fullName>
    </submittedName>
</protein>
<organism evidence="2 3">
    <name type="scientific">Deinococcus hohokamensis</name>
    <dbReference type="NCBI Taxonomy" id="309883"/>
    <lineage>
        <taxon>Bacteria</taxon>
        <taxon>Thermotogati</taxon>
        <taxon>Deinococcota</taxon>
        <taxon>Deinococci</taxon>
        <taxon>Deinococcales</taxon>
        <taxon>Deinococcaceae</taxon>
        <taxon>Deinococcus</taxon>
    </lineage>
</organism>
<keyword evidence="3" id="KW-1185">Reference proteome</keyword>
<name>A0ABV9I6J3_9DEIO</name>
<dbReference type="EMBL" id="JBHSEI010000001">
    <property type="protein sequence ID" value="MFC4637441.1"/>
    <property type="molecule type" value="Genomic_DNA"/>
</dbReference>
<reference evidence="3" key="1">
    <citation type="journal article" date="2019" name="Int. J. Syst. Evol. Microbiol.">
        <title>The Global Catalogue of Microorganisms (GCM) 10K type strain sequencing project: providing services to taxonomists for standard genome sequencing and annotation.</title>
        <authorList>
            <consortium name="The Broad Institute Genomics Platform"/>
            <consortium name="The Broad Institute Genome Sequencing Center for Infectious Disease"/>
            <person name="Wu L."/>
            <person name="Ma J."/>
        </authorList>
    </citation>
    <scope>NUCLEOTIDE SEQUENCE [LARGE SCALE GENOMIC DNA]</scope>
    <source>
        <strain evidence="3">CCUG 55995</strain>
    </source>
</reference>
<keyword evidence="1" id="KW-0812">Transmembrane</keyword>
<accession>A0ABV9I6J3</accession>
<feature type="transmembrane region" description="Helical" evidence="1">
    <location>
        <begin position="26"/>
        <end position="48"/>
    </location>
</feature>
<keyword evidence="1" id="KW-0472">Membrane</keyword>